<dbReference type="Gene3D" id="1.20.930.40">
    <property type="entry name" value="Transferrin receptor-like, dimerisation domain"/>
    <property type="match status" value="1"/>
</dbReference>
<dbReference type="InterPro" id="IPR046450">
    <property type="entry name" value="PA_dom_sf"/>
</dbReference>
<dbReference type="InterPro" id="IPR039373">
    <property type="entry name" value="Peptidase_M28B"/>
</dbReference>
<evidence type="ECO:0000259" key="4">
    <source>
        <dbReference type="Pfam" id="PF04253"/>
    </source>
</evidence>
<dbReference type="OrthoDB" id="5841748at2759"/>
<dbReference type="RefSeq" id="XP_001644394.1">
    <property type="nucleotide sequence ID" value="XM_001644344.1"/>
</dbReference>
<keyword evidence="7" id="KW-1185">Reference proteome</keyword>
<evidence type="ECO:0000256" key="1">
    <source>
        <dbReference type="ARBA" id="ARBA00005634"/>
    </source>
</evidence>
<dbReference type="InterPro" id="IPR007365">
    <property type="entry name" value="TFR-like_dimer_dom"/>
</dbReference>
<dbReference type="Gene3D" id="3.50.30.30">
    <property type="match status" value="1"/>
</dbReference>
<feature type="region of interest" description="Disordered" evidence="2">
    <location>
        <begin position="1"/>
        <end position="45"/>
    </location>
</feature>
<keyword evidence="3" id="KW-0472">Membrane</keyword>
<dbReference type="SUPFAM" id="SSF47672">
    <property type="entry name" value="Transferrin receptor-like dimerisation domain"/>
    <property type="match status" value="1"/>
</dbReference>
<dbReference type="InterPro" id="IPR007484">
    <property type="entry name" value="Peptidase_M28"/>
</dbReference>
<dbReference type="GO" id="GO:0004180">
    <property type="term" value="F:carboxypeptidase activity"/>
    <property type="evidence" value="ECO:0007669"/>
    <property type="project" value="TreeGrafter"/>
</dbReference>
<dbReference type="OMA" id="HQYGDWT"/>
<feature type="compositionally biased region" description="Basic and acidic residues" evidence="2">
    <location>
        <begin position="1"/>
        <end position="14"/>
    </location>
</feature>
<proteinExistence type="inferred from homology"/>
<dbReference type="SUPFAM" id="SSF53187">
    <property type="entry name" value="Zn-dependent exopeptidases"/>
    <property type="match status" value="1"/>
</dbReference>
<accession>A7TME2</accession>
<feature type="domain" description="Peptidase M28" evidence="5">
    <location>
        <begin position="427"/>
        <end position="607"/>
    </location>
</feature>
<comment type="similarity">
    <text evidence="1">Belongs to the peptidase M28 family. M28B subfamily.</text>
</comment>
<dbReference type="AlphaFoldDB" id="A7TME2"/>
<dbReference type="STRING" id="436907.A7TME2"/>
<dbReference type="InterPro" id="IPR036757">
    <property type="entry name" value="TFR-like_dimer_dom_sf"/>
</dbReference>
<evidence type="ECO:0000259" key="5">
    <source>
        <dbReference type="Pfam" id="PF04389"/>
    </source>
</evidence>
<sequence length="799" mass="90505">MRLPRDRRYDRLPNEEPIEDGNEVEGNGIETGVEGEADEGLPIEPPRYIGGDVPDDLFLGRDIEEMQVEEPESTTPEVLSDKFRRFRNNINERVVIPVQEHIIDPMTSIMNLLSEKVDFQLNKIGNPLILRRFFYIIFMSIVTYIVVSSGLLPTDKTYGINGGFSDHSILMEYARAAVDLAKLERDLEYISSMPHMSGTKGDAAIRQYISQSFTNNGLKSVFENEYPAYANYYESASLSIITSDGETKNIELTEENWNPLSWSGSLSDVNLIYGGKCTFDSMNKLKDSGMLESDFLLLIHYDKLVSQQILIAQKYNAKGIIFISDSYNGNNDVVKMKSVALPQYWPGDILTPGWVGSVVKPLDPKDSLAVPHIPTLPLSYNQANGILSLIPKEGVEFEDGHFSGKPGSIKVSMSVENTERNRHPVHNVVAKLQGREQGDRSIIIAAPRNTIGKGAIYPDFGTVLLLTLAQLFEQIKYKFDWHPLRSIYFISFGGTEFNNAGATEFVEHRRFELREDVYSVIDISQLGITDDSKKIDVQTHPLLRSLFKNENMKSNFDISVSNVHQYGDWTPFYSAGIPVSVLSTNDMLQGLPVTETSADTFDHLKDLLADASKRELITDIILYAFQSCLNIADIPLIPFDILDFHNFLNDAINRLDDNYKDQLNFSGIRESLKRWKYVGNDLISWKHSWNNIVVAHNSGFEPSILSLHRYNWNKKLFKIGASQTYAAGIYNRPFYKNIILGPTFWSTEEVNEDTWTFPGLRDAVKDENWNEAQHQLEIIANSLKSSAEVFLDTEQNIIM</sequence>
<evidence type="ECO:0008006" key="8">
    <source>
        <dbReference type="Google" id="ProtNLM"/>
    </source>
</evidence>
<feature type="domain" description="Transferrin receptor-like dimerisation" evidence="4">
    <location>
        <begin position="663"/>
        <end position="790"/>
    </location>
</feature>
<dbReference type="PANTHER" id="PTHR10404:SF72">
    <property type="entry name" value="ZINC METALLOPROTEASE TRE2-RELATED"/>
    <property type="match status" value="1"/>
</dbReference>
<name>A7TME2_VANPO</name>
<evidence type="ECO:0000256" key="2">
    <source>
        <dbReference type="SAM" id="MobiDB-lite"/>
    </source>
</evidence>
<dbReference type="SUPFAM" id="SSF52025">
    <property type="entry name" value="PA domain"/>
    <property type="match status" value="1"/>
</dbReference>
<dbReference type="GeneID" id="5544712"/>
<dbReference type="CDD" id="cd03874">
    <property type="entry name" value="M28_PMSA_TfR_like"/>
    <property type="match status" value="1"/>
</dbReference>
<dbReference type="PANTHER" id="PTHR10404">
    <property type="entry name" value="N-ACETYLATED-ALPHA-LINKED ACIDIC DIPEPTIDASE"/>
    <property type="match status" value="1"/>
</dbReference>
<dbReference type="InParanoid" id="A7TME2"/>
<dbReference type="KEGG" id="vpo:Kpol_1064p17"/>
<evidence type="ECO:0000256" key="3">
    <source>
        <dbReference type="SAM" id="Phobius"/>
    </source>
</evidence>
<protein>
    <recommendedName>
        <fullName evidence="8">Transferrin receptor-like dimerisation domain-containing protein</fullName>
    </recommendedName>
</protein>
<dbReference type="eggNOG" id="KOG2195">
    <property type="taxonomic scope" value="Eukaryota"/>
</dbReference>
<keyword evidence="3" id="KW-1133">Transmembrane helix</keyword>
<dbReference type="Proteomes" id="UP000000267">
    <property type="component" value="Unassembled WGS sequence"/>
</dbReference>
<evidence type="ECO:0000313" key="6">
    <source>
        <dbReference type="EMBL" id="EDO16536.1"/>
    </source>
</evidence>
<dbReference type="Gene3D" id="3.40.630.10">
    <property type="entry name" value="Zn peptidases"/>
    <property type="match status" value="1"/>
</dbReference>
<evidence type="ECO:0000313" key="7">
    <source>
        <dbReference type="Proteomes" id="UP000000267"/>
    </source>
</evidence>
<keyword evidence="3" id="KW-0812">Transmembrane</keyword>
<organism evidence="7">
    <name type="scientific">Vanderwaltozyma polyspora (strain ATCC 22028 / DSM 70294 / BCRC 21397 / CBS 2163 / NBRC 10782 / NRRL Y-8283 / UCD 57-17)</name>
    <name type="common">Kluyveromyces polysporus</name>
    <dbReference type="NCBI Taxonomy" id="436907"/>
    <lineage>
        <taxon>Eukaryota</taxon>
        <taxon>Fungi</taxon>
        <taxon>Dikarya</taxon>
        <taxon>Ascomycota</taxon>
        <taxon>Saccharomycotina</taxon>
        <taxon>Saccharomycetes</taxon>
        <taxon>Saccharomycetales</taxon>
        <taxon>Saccharomycetaceae</taxon>
        <taxon>Vanderwaltozyma</taxon>
    </lineage>
</organism>
<dbReference type="HOGENOM" id="CLU_005688_1_1_1"/>
<gene>
    <name evidence="6" type="ORF">Kpol_1064p17</name>
</gene>
<dbReference type="EMBL" id="DS480422">
    <property type="protein sequence ID" value="EDO16536.1"/>
    <property type="molecule type" value="Genomic_DNA"/>
</dbReference>
<reference evidence="6 7" key="1">
    <citation type="journal article" date="2007" name="Proc. Natl. Acad. Sci. U.S.A.">
        <title>Independent sorting-out of thousands of duplicated gene pairs in two yeast species descended from a whole-genome duplication.</title>
        <authorList>
            <person name="Scannell D.R."/>
            <person name="Frank A.C."/>
            <person name="Conant G.C."/>
            <person name="Byrne K.P."/>
            <person name="Woolfit M."/>
            <person name="Wolfe K.H."/>
        </authorList>
    </citation>
    <scope>NUCLEOTIDE SEQUENCE [LARGE SCALE GENOMIC DNA]</scope>
    <source>
        <strain evidence="7">ATCC 22028 / DSM 70294 / BCRC 21397 / CBS 2163 / NBRC 10782 / NRRL Y-8283 / UCD 57-17</strain>
    </source>
</reference>
<feature type="transmembrane region" description="Helical" evidence="3">
    <location>
        <begin position="133"/>
        <end position="152"/>
    </location>
</feature>
<dbReference type="Pfam" id="PF04389">
    <property type="entry name" value="Peptidase_M28"/>
    <property type="match status" value="1"/>
</dbReference>
<dbReference type="PhylomeDB" id="A7TME2"/>
<dbReference type="FunCoup" id="A7TME2">
    <property type="interactions" value="34"/>
</dbReference>
<dbReference type="Pfam" id="PF04253">
    <property type="entry name" value="TFR_dimer"/>
    <property type="match status" value="1"/>
</dbReference>